<dbReference type="AlphaFoldDB" id="A0A8T1N3S5"/>
<dbReference type="SUPFAM" id="SSF117281">
    <property type="entry name" value="Kelch motif"/>
    <property type="match status" value="2"/>
</dbReference>
<evidence type="ECO:0000313" key="4">
    <source>
        <dbReference type="EMBL" id="KAG5455262.1"/>
    </source>
</evidence>
<protein>
    <submittedName>
        <fullName evidence="4">Kelch domain-containing protein 2</fullName>
    </submittedName>
</protein>
<dbReference type="PANTHER" id="PTHR46228:SF2">
    <property type="entry name" value="KELCH REPEAT PROTEIN (AFU_ORTHOLOGUE AFUA_4G14350)"/>
    <property type="match status" value="1"/>
</dbReference>
<reference evidence="4 5" key="1">
    <citation type="journal article" date="2018" name="Biotechnol. Adv.">
        <title>Improved genomic resources and new bioinformatic workflow for the carcinogenic parasite Clonorchis sinensis: Biotechnological implications.</title>
        <authorList>
            <person name="Wang D."/>
            <person name="Korhonen P.K."/>
            <person name="Gasser R.B."/>
            <person name="Young N.D."/>
        </authorList>
    </citation>
    <scope>NUCLEOTIDE SEQUENCE [LARGE SCALE GENOMIC DNA]</scope>
    <source>
        <strain evidence="4">Cs-k2</strain>
    </source>
</reference>
<evidence type="ECO:0000256" key="1">
    <source>
        <dbReference type="ARBA" id="ARBA00022441"/>
    </source>
</evidence>
<dbReference type="EMBL" id="NIRI02000005">
    <property type="protein sequence ID" value="KAG5455262.1"/>
    <property type="molecule type" value="Genomic_DNA"/>
</dbReference>
<gene>
    <name evidence="4" type="ORF">CSKR_113740</name>
</gene>
<evidence type="ECO:0000256" key="3">
    <source>
        <dbReference type="SAM" id="MobiDB-lite"/>
    </source>
</evidence>
<comment type="caution">
    <text evidence="4">The sequence shown here is derived from an EMBL/GenBank/DDBJ whole genome shotgun (WGS) entry which is preliminary data.</text>
</comment>
<evidence type="ECO:0000256" key="2">
    <source>
        <dbReference type="ARBA" id="ARBA00022737"/>
    </source>
</evidence>
<feature type="compositionally biased region" description="Polar residues" evidence="3">
    <location>
        <begin position="507"/>
        <end position="522"/>
    </location>
</feature>
<proteinExistence type="predicted"/>
<dbReference type="InterPro" id="IPR015915">
    <property type="entry name" value="Kelch-typ_b-propeller"/>
</dbReference>
<keyword evidence="2" id="KW-0677">Repeat</keyword>
<accession>A0A8T1N3S5</accession>
<name>A0A8T1N3S5_CLOSI</name>
<keyword evidence="1" id="KW-0880">Kelch repeat</keyword>
<sequence>MNGQSHTRWWRGVHDPVHPLSRAAHACVAYGRYIYVLNGYASSGDEMCLFDRVGIARFDPLTSSVHFLPIHWDWSSMSEHGCCLQLLCASGAAVALQPATPDTPACIYTFAGFSLSESFHMNTLVRFQLPHSHCPNPIEDSALVQLQPTCCRGKLVSGHGLLGCLLSMAPRSRVMETLVYTALRALRRRLTERDHRCCLRPTVPPEAPQPAPRDKLCMEYWRGRLYVFGGYGPNFAPPPFWPAHFVQWPFLYDASNPNEWYMCEQDRGWNNQLLVYDISLNGWKLITLDQTTGKTPSARAAHQSALYEDRGWLFIFGGRGPPVDQSSPVRRSSVGLSSRESYEAGRLNDLYCLDLQFMNWTRVITPLDVPDVGGHLWPCGRSWMGMSLRQASDVTGAAWPCVLQDNSHSSSVDPQTRQTTIQLFITGGFSNSDEPLADAYLIEVSQCTHHKDLEARVIACTTTATETMGEFGDSMRTFVPLTTPELIDGFRCPTEPQVTERAVIKLQQQQGVNSPPSTSDTGSAAPDKAIDPAQIHADINHLAAYYTQLTFSPTIPSPDDAEDVQLMDPTKPFYHIARIHSGFVLFLLSHFSMYTVVAPTLDPDPDNRDYLNSTDLSQLVADLDRLCSQLLTTMRPTAHILSVLARLFIRFMLPWEMLAMILQESDAWLSDSARTLLLDQLSSELAGSTSPNLELILSAQHVLDKIAILLPIDTIRFPPPFHEHIVNANNRLSYHVQHTIISVLLWSGKGPLGATTEMLHVFPIRPPSTRCYIVQASPSPRFWHTVTYSALDHCFYVIGGATAASREHPVECYRLFEPMSLMALCCNYLSGWIFEHSLNQFSVTLKQMTKTRRKFAPVGRPCTEHYQLLKDAKCSCSFCTRLHHVMNASAERELSKWLM</sequence>
<keyword evidence="5" id="KW-1185">Reference proteome</keyword>
<dbReference type="PANTHER" id="PTHR46228">
    <property type="entry name" value="KELCH DOMAIN-CONTAINING PROTEIN"/>
    <property type="match status" value="1"/>
</dbReference>
<feature type="region of interest" description="Disordered" evidence="3">
    <location>
        <begin position="507"/>
        <end position="528"/>
    </location>
</feature>
<dbReference type="OrthoDB" id="432528at2759"/>
<dbReference type="Gene3D" id="2.120.10.80">
    <property type="entry name" value="Kelch-type beta propeller"/>
    <property type="match status" value="1"/>
</dbReference>
<reference evidence="4 5" key="2">
    <citation type="journal article" date="2021" name="Genomics">
        <title>High-quality reference genome for Clonorchis sinensis.</title>
        <authorList>
            <person name="Young N.D."/>
            <person name="Stroehlein A.J."/>
            <person name="Kinkar L."/>
            <person name="Wang T."/>
            <person name="Sohn W.M."/>
            <person name="Chang B.C.H."/>
            <person name="Kaur P."/>
            <person name="Weisz D."/>
            <person name="Dudchenko O."/>
            <person name="Aiden E.L."/>
            <person name="Korhonen P.K."/>
            <person name="Gasser R.B."/>
        </authorList>
    </citation>
    <scope>NUCLEOTIDE SEQUENCE [LARGE SCALE GENOMIC DNA]</scope>
    <source>
        <strain evidence="4">Cs-k2</strain>
    </source>
</reference>
<organism evidence="4 5">
    <name type="scientific">Clonorchis sinensis</name>
    <name type="common">Chinese liver fluke</name>
    <dbReference type="NCBI Taxonomy" id="79923"/>
    <lineage>
        <taxon>Eukaryota</taxon>
        <taxon>Metazoa</taxon>
        <taxon>Spiralia</taxon>
        <taxon>Lophotrochozoa</taxon>
        <taxon>Platyhelminthes</taxon>
        <taxon>Trematoda</taxon>
        <taxon>Digenea</taxon>
        <taxon>Opisthorchiida</taxon>
        <taxon>Opisthorchiata</taxon>
        <taxon>Opisthorchiidae</taxon>
        <taxon>Clonorchis</taxon>
    </lineage>
</organism>
<dbReference type="Proteomes" id="UP000286415">
    <property type="component" value="Unassembled WGS sequence"/>
</dbReference>
<evidence type="ECO:0000313" key="5">
    <source>
        <dbReference type="Proteomes" id="UP000286415"/>
    </source>
</evidence>